<dbReference type="PANTHER" id="PTHR19241">
    <property type="entry name" value="ATP-BINDING CASSETTE TRANSPORTER"/>
    <property type="match status" value="1"/>
</dbReference>
<feature type="transmembrane region" description="Helical" evidence="6">
    <location>
        <begin position="208"/>
        <end position="227"/>
    </location>
</feature>
<feature type="transmembrane region" description="Helical" evidence="6">
    <location>
        <begin position="176"/>
        <end position="196"/>
    </location>
</feature>
<accession>A0A3L6TEA5</accession>
<keyword evidence="5 6" id="KW-0472">Membrane</keyword>
<evidence type="ECO:0000313" key="8">
    <source>
        <dbReference type="EMBL" id="RLN35818.1"/>
    </source>
</evidence>
<evidence type="ECO:0000256" key="3">
    <source>
        <dbReference type="ARBA" id="ARBA00022692"/>
    </source>
</evidence>
<organism evidence="8 9">
    <name type="scientific">Panicum miliaceum</name>
    <name type="common">Proso millet</name>
    <name type="synonym">Broomcorn millet</name>
    <dbReference type="NCBI Taxonomy" id="4540"/>
    <lineage>
        <taxon>Eukaryota</taxon>
        <taxon>Viridiplantae</taxon>
        <taxon>Streptophyta</taxon>
        <taxon>Embryophyta</taxon>
        <taxon>Tracheophyta</taxon>
        <taxon>Spermatophyta</taxon>
        <taxon>Magnoliopsida</taxon>
        <taxon>Liliopsida</taxon>
        <taxon>Poales</taxon>
        <taxon>Poaceae</taxon>
        <taxon>PACMAD clade</taxon>
        <taxon>Panicoideae</taxon>
        <taxon>Panicodae</taxon>
        <taxon>Paniceae</taxon>
        <taxon>Panicinae</taxon>
        <taxon>Panicum</taxon>
        <taxon>Panicum sect. Panicum</taxon>
    </lineage>
</organism>
<evidence type="ECO:0000256" key="4">
    <source>
        <dbReference type="ARBA" id="ARBA00022989"/>
    </source>
</evidence>
<sequence>MEYAIGVDYSEIYRNSSLHRQNMDLVAELSKPRAGTKPLHFPPRYWPNFKAQCIACLWEQNCSFWKNPELNVTRFVCLFGVSITFGMVFWQWRVIFYREKFSGMYSSMAYVIAQIAVEIPYIFIQVFIFSATVYPMVGFELTVTKFFWFVLYMRLSFIDFTLYGMMVVALTPNEEIAGALSFCIYMIWNIFAGFIVPRKMMPIWWRWMYWADPAAWTIYGLMSSQLGDRVELIRVPGQPYLGLQEDHFTLVTTLHIALSTLFGVVFCLGIKYLKFQRR</sequence>
<dbReference type="OrthoDB" id="70398at2759"/>
<dbReference type="GO" id="GO:0005886">
    <property type="term" value="C:plasma membrane"/>
    <property type="evidence" value="ECO:0007669"/>
    <property type="project" value="UniProtKB-ARBA"/>
</dbReference>
<protein>
    <recommendedName>
        <fullName evidence="7">ABC-2 type transporter transmembrane domain-containing protein</fullName>
    </recommendedName>
</protein>
<dbReference type="AlphaFoldDB" id="A0A3L6TEA5"/>
<evidence type="ECO:0000256" key="6">
    <source>
        <dbReference type="SAM" id="Phobius"/>
    </source>
</evidence>
<keyword evidence="9" id="KW-1185">Reference proteome</keyword>
<gene>
    <name evidence="8" type="ORF">C2845_PM03G28940</name>
</gene>
<dbReference type="STRING" id="4540.A0A3L6TEA5"/>
<dbReference type="Proteomes" id="UP000275267">
    <property type="component" value="Unassembled WGS sequence"/>
</dbReference>
<feature type="transmembrane region" description="Helical" evidence="6">
    <location>
        <begin position="247"/>
        <end position="273"/>
    </location>
</feature>
<keyword evidence="2" id="KW-0813">Transport</keyword>
<evidence type="ECO:0000256" key="5">
    <source>
        <dbReference type="ARBA" id="ARBA00023136"/>
    </source>
</evidence>
<reference evidence="9" key="1">
    <citation type="journal article" date="2019" name="Nat. Commun.">
        <title>The genome of broomcorn millet.</title>
        <authorList>
            <person name="Zou C."/>
            <person name="Miki D."/>
            <person name="Li D."/>
            <person name="Tang Q."/>
            <person name="Xiao L."/>
            <person name="Rajput S."/>
            <person name="Deng P."/>
            <person name="Jia W."/>
            <person name="Huang R."/>
            <person name="Zhang M."/>
            <person name="Sun Y."/>
            <person name="Hu J."/>
            <person name="Fu X."/>
            <person name="Schnable P.S."/>
            <person name="Li F."/>
            <person name="Zhang H."/>
            <person name="Feng B."/>
            <person name="Zhu X."/>
            <person name="Liu R."/>
            <person name="Schnable J.C."/>
            <person name="Zhu J.-K."/>
            <person name="Zhang H."/>
        </authorList>
    </citation>
    <scope>NUCLEOTIDE SEQUENCE [LARGE SCALE GENOMIC DNA]</scope>
</reference>
<name>A0A3L6TEA5_PANMI</name>
<keyword evidence="3 6" id="KW-0812">Transmembrane</keyword>
<dbReference type="InterPro" id="IPR013525">
    <property type="entry name" value="ABC2_TM"/>
</dbReference>
<proteinExistence type="predicted"/>
<feature type="domain" description="ABC-2 type transporter transmembrane" evidence="7">
    <location>
        <begin position="93"/>
        <end position="226"/>
    </location>
</feature>
<comment type="subcellular location">
    <subcellularLocation>
        <location evidence="1">Membrane</location>
        <topology evidence="1">Multi-pass membrane protein</topology>
    </subcellularLocation>
</comment>
<keyword evidence="4 6" id="KW-1133">Transmembrane helix</keyword>
<feature type="transmembrane region" description="Helical" evidence="6">
    <location>
        <begin position="75"/>
        <end position="92"/>
    </location>
</feature>
<dbReference type="Pfam" id="PF01061">
    <property type="entry name" value="ABC2_membrane"/>
    <property type="match status" value="1"/>
</dbReference>
<evidence type="ECO:0000256" key="2">
    <source>
        <dbReference type="ARBA" id="ARBA00022448"/>
    </source>
</evidence>
<evidence type="ECO:0000313" key="9">
    <source>
        <dbReference type="Proteomes" id="UP000275267"/>
    </source>
</evidence>
<comment type="caution">
    <text evidence="8">The sequence shown here is derived from an EMBL/GenBank/DDBJ whole genome shotgun (WGS) entry which is preliminary data.</text>
</comment>
<feature type="transmembrane region" description="Helical" evidence="6">
    <location>
        <begin position="112"/>
        <end position="134"/>
    </location>
</feature>
<feature type="transmembrane region" description="Helical" evidence="6">
    <location>
        <begin position="146"/>
        <end position="170"/>
    </location>
</feature>
<dbReference type="GO" id="GO:0140359">
    <property type="term" value="F:ABC-type transporter activity"/>
    <property type="evidence" value="ECO:0007669"/>
    <property type="project" value="InterPro"/>
</dbReference>
<dbReference type="EMBL" id="PQIB02000002">
    <property type="protein sequence ID" value="RLN35818.1"/>
    <property type="molecule type" value="Genomic_DNA"/>
</dbReference>
<evidence type="ECO:0000256" key="1">
    <source>
        <dbReference type="ARBA" id="ARBA00004141"/>
    </source>
</evidence>
<evidence type="ECO:0000259" key="7">
    <source>
        <dbReference type="Pfam" id="PF01061"/>
    </source>
</evidence>